<accession>A0A1H7LXE4</accession>
<evidence type="ECO:0000313" key="1">
    <source>
        <dbReference type="EMBL" id="SEL03529.1"/>
    </source>
</evidence>
<evidence type="ECO:0000313" key="2">
    <source>
        <dbReference type="Proteomes" id="UP000183015"/>
    </source>
</evidence>
<dbReference type="Proteomes" id="UP000183015">
    <property type="component" value="Unassembled WGS sequence"/>
</dbReference>
<protein>
    <recommendedName>
        <fullName evidence="3">DUF1508 domain-containing protein</fullName>
    </recommendedName>
</protein>
<proteinExistence type="predicted"/>
<reference evidence="2" key="1">
    <citation type="submission" date="2016-10" db="EMBL/GenBank/DDBJ databases">
        <authorList>
            <person name="Varghese N."/>
        </authorList>
    </citation>
    <scope>NUCLEOTIDE SEQUENCE [LARGE SCALE GENOMIC DNA]</scope>
    <source>
        <strain evidence="2">DSM 45096 / BCRC 16803 / CGMCC 4.1857 / CIP 109030 / JCM 12277 / KCTC 19219 / NBRC 100920 / 33214</strain>
    </source>
</reference>
<evidence type="ECO:0008006" key="3">
    <source>
        <dbReference type="Google" id="ProtNLM"/>
    </source>
</evidence>
<dbReference type="AlphaFoldDB" id="A0A1H7LXE4"/>
<dbReference type="EMBL" id="FOAZ01000005">
    <property type="protein sequence ID" value="SEL03529.1"/>
    <property type="molecule type" value="Genomic_DNA"/>
</dbReference>
<dbReference type="eggNOG" id="ENOG502ZTGT">
    <property type="taxonomic scope" value="Bacteria"/>
</dbReference>
<organism evidence="1 2">
    <name type="scientific">Streptacidiphilus jiangxiensis</name>
    <dbReference type="NCBI Taxonomy" id="235985"/>
    <lineage>
        <taxon>Bacteria</taxon>
        <taxon>Bacillati</taxon>
        <taxon>Actinomycetota</taxon>
        <taxon>Actinomycetes</taxon>
        <taxon>Kitasatosporales</taxon>
        <taxon>Streptomycetaceae</taxon>
        <taxon>Streptacidiphilus</taxon>
    </lineage>
</organism>
<sequence>MPRVVTVRGTGAQMTWTLLAANGRPLATSAHLFAGAEELAAALRELHADRRELRFGLMQPPSGRAWHWTAYLPARRSDSQQRQAVARSARGYLRMDQCRRGAEGFTAALELVNIAWPTGT</sequence>
<name>A0A1H7LXE4_STRJI</name>
<keyword evidence="2" id="KW-1185">Reference proteome</keyword>
<gene>
    <name evidence="1" type="ORF">SAMN05414137_10579</name>
</gene>
<dbReference type="STRING" id="235985.SAMN05414137_10579"/>